<feature type="transmembrane region" description="Helical" evidence="1">
    <location>
        <begin position="12"/>
        <end position="33"/>
    </location>
</feature>
<dbReference type="InterPro" id="IPR052724">
    <property type="entry name" value="GT117_domain-containing"/>
</dbReference>
<feature type="transmembrane region" description="Helical" evidence="1">
    <location>
        <begin position="88"/>
        <end position="109"/>
    </location>
</feature>
<keyword evidence="1" id="KW-0812">Transmembrane</keyword>
<gene>
    <name evidence="2" type="ORF">D8S85_19960</name>
</gene>
<dbReference type="Proteomes" id="UP000270673">
    <property type="component" value="Chromosome"/>
</dbReference>
<feature type="transmembrane region" description="Helical" evidence="1">
    <location>
        <begin position="507"/>
        <end position="523"/>
    </location>
</feature>
<feature type="transmembrane region" description="Helical" evidence="1">
    <location>
        <begin position="535"/>
        <end position="553"/>
    </location>
</feature>
<protein>
    <submittedName>
        <fullName evidence="2">DUF2723 domain-containing protein</fullName>
    </submittedName>
</protein>
<feature type="transmembrane region" description="Helical" evidence="1">
    <location>
        <begin position="266"/>
        <end position="283"/>
    </location>
</feature>
<evidence type="ECO:0000313" key="3">
    <source>
        <dbReference type="Proteomes" id="UP000270673"/>
    </source>
</evidence>
<dbReference type="RefSeq" id="WP_106624032.1">
    <property type="nucleotide sequence ID" value="NZ_CP032819.1"/>
</dbReference>
<dbReference type="AlphaFoldDB" id="A0A3S9VYM9"/>
<keyword evidence="1" id="KW-0472">Membrane</keyword>
<dbReference type="OrthoDB" id="9807602at2"/>
<dbReference type="InterPro" id="IPR021280">
    <property type="entry name" value="TMEM260-like"/>
</dbReference>
<keyword evidence="1" id="KW-1133">Transmembrane helix</keyword>
<feature type="transmembrane region" description="Helical" evidence="1">
    <location>
        <begin position="121"/>
        <end position="142"/>
    </location>
</feature>
<feature type="transmembrane region" description="Helical" evidence="1">
    <location>
        <begin position="184"/>
        <end position="216"/>
    </location>
</feature>
<keyword evidence="3" id="KW-1185">Reference proteome</keyword>
<dbReference type="PANTHER" id="PTHR16214">
    <property type="entry name" value="TRANSMEMBRANE PROTEIN 260"/>
    <property type="match status" value="1"/>
</dbReference>
<feature type="transmembrane region" description="Helical" evidence="1">
    <location>
        <begin position="228"/>
        <end position="254"/>
    </location>
</feature>
<name>A0A3S9VYM9_9BACT</name>
<evidence type="ECO:0000256" key="1">
    <source>
        <dbReference type="SAM" id="Phobius"/>
    </source>
</evidence>
<organism evidence="2 3">
    <name type="scientific">Butyricimonas faecalis</name>
    <dbReference type="NCBI Taxonomy" id="2093856"/>
    <lineage>
        <taxon>Bacteria</taxon>
        <taxon>Pseudomonadati</taxon>
        <taxon>Bacteroidota</taxon>
        <taxon>Bacteroidia</taxon>
        <taxon>Bacteroidales</taxon>
        <taxon>Odoribacteraceae</taxon>
        <taxon>Butyricimonas</taxon>
    </lineage>
</organism>
<proteinExistence type="predicted"/>
<dbReference type="KEGG" id="buy:D8S85_19960"/>
<feature type="transmembrane region" description="Helical" evidence="1">
    <location>
        <begin position="60"/>
        <end position="76"/>
    </location>
</feature>
<reference evidence="2 3" key="1">
    <citation type="submission" date="2018-10" db="EMBL/GenBank/DDBJ databases">
        <title>Butyricimonas faecalis sp. nov., isolated from human faeces and emended description of the genus Butyricimonas.</title>
        <authorList>
            <person name="Le Roy T."/>
            <person name="Van der Smissen P."/>
            <person name="Paquot A."/>
            <person name="Delzenne N."/>
            <person name="Muccioli G."/>
            <person name="Collet J.-F."/>
            <person name="Cani P.D."/>
        </authorList>
    </citation>
    <scope>NUCLEOTIDE SEQUENCE [LARGE SCALE GENOMIC DNA]</scope>
    <source>
        <strain evidence="2 3">H184</strain>
    </source>
</reference>
<sequence length="1062" mass="121136">MCNIKNHPTLSYRLINNVTGWVAFVVASITYILTVEPTASLWDCGEFITTSVGLQVGHPPGAPLFMIISRLFAIFAPSPETQSYMINIMSALCSGFTILFLFWTITHLAKKVVVKEGEECSMGQLCGIMGAGLIGALTYTFTDTFWFSAVEGEVYAMSSLFTAVVFWAILKWENVAFQPYANRWLIFIAYMVGLSIGVHLLNLLVIPAIVFIYYFKKYETTKWGIIKSAALSIVILGVIMWGIIPGVIIVAGWFELLFVNGFGMPFNTGVIIYALLLIAGLTFGIRYTLKHNHTVVNTILTCFVVMLIGYSCYAMVVIRSVSNPPIDENSPDNVFSLLSYISRDQYGQEPLVYGPYFNAPVIGVEDAGPVYYQNEKTGKYDIVDHKKEVKYDPRFCTILPRMYSQAREPQVYYEWVGQPKGPVYMVDGQPIQKPSFGQNLSFMFRYQLGHMYFRYFMWNFSGRQNDIQGHGDFRYGNWISGIPFIDNILVGDQSLMPDTLKHDKANNKYYMLPFILGLLGMFYQYQRGKQGKKDFWVVMLLFFFTGIAIVLYLNQYPYQPRERDYAYAGSFYAFAIWIGFGVLYLWDLLQKKMDPRNAAIIVTAVCLFAVPVNMAAQNWDDHDRSGRYATIAHAKNYLSSCAPNAILFTYGDNDTFPLWYAQEVEGFRRDVRIVNLSLLAGDWYIDQMKRKAYESDGVPISFTKDQYHAGVRDFVTIEERVQQPFSMKDVMEFVASDRPETKSNRYQGGAVDFIPTRNLYIPVDKEKVLANGTVQPEDSALIVDRVEIQLKGNSLTKSQLMVLDILATNNWERPVYFGVGMGQDSYMGFDKYFQLEGAAYRVVPIKTENNSAYYDFGRINSAILYDNLMNKFVWGNIKDPKVNIDHFHDNTIAVMKYRNTFLRLAEQLMQEASTETRVMGDSIINEITDSTKIQEAIRVLDKSLEEIPLYQVPADFFLLNYISIYYAAGEYEKGNDLAWALALDNAQTLRYIGSLSLNRRKALENDERRSMQALQMLVDMARRNGETAFAQEIQDMVESTLSGRPVTSKRVNKNFPMANQNK</sequence>
<feature type="transmembrane region" description="Helical" evidence="1">
    <location>
        <begin position="154"/>
        <end position="172"/>
    </location>
</feature>
<dbReference type="EMBL" id="CP032819">
    <property type="protein sequence ID" value="AZS31601.1"/>
    <property type="molecule type" value="Genomic_DNA"/>
</dbReference>
<dbReference type="Pfam" id="PF11028">
    <property type="entry name" value="TMEM260-like"/>
    <property type="match status" value="1"/>
</dbReference>
<dbReference type="PANTHER" id="PTHR16214:SF3">
    <property type="entry name" value="TRANSMEMBRANE PROTEIN 260"/>
    <property type="match status" value="1"/>
</dbReference>
<feature type="transmembrane region" description="Helical" evidence="1">
    <location>
        <begin position="565"/>
        <end position="586"/>
    </location>
</feature>
<feature type="transmembrane region" description="Helical" evidence="1">
    <location>
        <begin position="598"/>
        <end position="616"/>
    </location>
</feature>
<accession>A0A3S9VYM9</accession>
<evidence type="ECO:0000313" key="2">
    <source>
        <dbReference type="EMBL" id="AZS31601.1"/>
    </source>
</evidence>
<feature type="transmembrane region" description="Helical" evidence="1">
    <location>
        <begin position="295"/>
        <end position="316"/>
    </location>
</feature>